<protein>
    <submittedName>
        <fullName evidence="3">Uncharacterized protein</fullName>
    </submittedName>
</protein>
<feature type="transmembrane region" description="Helical" evidence="2">
    <location>
        <begin position="778"/>
        <end position="801"/>
    </location>
</feature>
<proteinExistence type="predicted"/>
<feature type="transmembrane region" description="Helical" evidence="2">
    <location>
        <begin position="111"/>
        <end position="132"/>
    </location>
</feature>
<dbReference type="EMBL" id="CAXAMM010025380">
    <property type="protein sequence ID" value="CAK9056880.1"/>
    <property type="molecule type" value="Genomic_DNA"/>
</dbReference>
<feature type="transmembrane region" description="Helical" evidence="2">
    <location>
        <begin position="426"/>
        <end position="448"/>
    </location>
</feature>
<keyword evidence="2" id="KW-1133">Transmembrane helix</keyword>
<evidence type="ECO:0000313" key="3">
    <source>
        <dbReference type="EMBL" id="CAK9056880.1"/>
    </source>
</evidence>
<feature type="transmembrane region" description="Helical" evidence="2">
    <location>
        <begin position="347"/>
        <end position="366"/>
    </location>
</feature>
<sequence length="920" mass="101825">MCRRRSSKICNSGIDMDEKSEQGAYRLGCGFLPYFFLCFFVAGIPCAAAILLWSDIGWGEAVYTYFVGGDVTGYAFGAGAVCILLLLYLLDFFWPPHLEGQYFVLFSKDRFVGRSILLAAGVLIYIAALNLAESYPSVPIQCTVLMGPLLTTVVRALSRPVHKDPMAAALQASGVGKSASLRVMKMQVYVGSEKDATAFYAGSMTAFMLLGLATIVAWVVWALSNEIDFGDVTFGDAASELKYIRWISPVAVGLAYLMFGLIVSLRVGLASSYDHGDMLMKMVKEEDQEKAANGRRSIQRKTLVGMVADQLESDSFDCRSAFEKLSNTQKDKFAEKQMRNLQLVSRMIKTCGCVFALMIGTTWMASQLVASNSHLSDLVLGFLGVFALSFFLFVVVAFQRLNAVMTEWCQKLPLYRLSLALIRSDWVRAMLVFLFSPAVPFVLILSFVNQRVRRLRHLGAPKAAGSGALDSVPEDGASREEANDDEEWTCFTKRVATQVDTMRADWNWISILLKVYVFGLLMLLYTTFPIMLNIFLAWLSAAMSGWDFGVVCAGIVGAGLCCFLLPPVPGVPVYIFAGIIIADNCPWGFEAGAGIAIGVGFVLKLLACAMQQKLIGERLGKLTFIRAQVGINQPMIRALEAVLRKPGLSLGKVSILCGGPDWPTSVLAGILRLSLLECEIGTLPIIFFVGACSLSGSFYLKQEESEFWDRIATFMMSASVLLCVLLQIMGVWAIQTELDRNEWEVSKPLEQNLHLDWLDFKTQQVAKSRPIRWPEVPLWLKSLTFLGVAGQVLVGQLFYWVSSICFGEFEVTDDIDSLVLWVDGQTGLILLPGLFGCSVCLGGWISFFALLCWVRQKQAKPFAETGKLLDAIEDEWKEKRRALARKLEGCPATQENWQAIEDMQTEALEILKKSNKIETE</sequence>
<feature type="transmembrane region" description="Helical" evidence="2">
    <location>
        <begin position="680"/>
        <end position="699"/>
    </location>
</feature>
<keyword evidence="2" id="KW-0472">Membrane</keyword>
<gene>
    <name evidence="3" type="ORF">SCF082_LOCUS30600</name>
</gene>
<feature type="transmembrane region" description="Helical" evidence="2">
    <location>
        <begin position="31"/>
        <end position="53"/>
    </location>
</feature>
<comment type="caution">
    <text evidence="3">The sequence shown here is derived from an EMBL/GenBank/DDBJ whole genome shotgun (WGS) entry which is preliminary data.</text>
</comment>
<accession>A0ABP0MZD8</accession>
<feature type="transmembrane region" description="Helical" evidence="2">
    <location>
        <begin position="243"/>
        <end position="265"/>
    </location>
</feature>
<feature type="transmembrane region" description="Helical" evidence="2">
    <location>
        <begin position="587"/>
        <end position="609"/>
    </location>
</feature>
<feature type="transmembrane region" description="Helical" evidence="2">
    <location>
        <begin position="199"/>
        <end position="223"/>
    </location>
</feature>
<feature type="transmembrane region" description="Helical" evidence="2">
    <location>
        <begin position="515"/>
        <end position="536"/>
    </location>
</feature>
<keyword evidence="4" id="KW-1185">Reference proteome</keyword>
<evidence type="ECO:0000256" key="1">
    <source>
        <dbReference type="SAM" id="MobiDB-lite"/>
    </source>
</evidence>
<reference evidence="3 4" key="1">
    <citation type="submission" date="2024-02" db="EMBL/GenBank/DDBJ databases">
        <authorList>
            <person name="Chen Y."/>
            <person name="Shah S."/>
            <person name="Dougan E. K."/>
            <person name="Thang M."/>
            <person name="Chan C."/>
        </authorList>
    </citation>
    <scope>NUCLEOTIDE SEQUENCE [LARGE SCALE GENOMIC DNA]</scope>
</reference>
<dbReference type="Proteomes" id="UP001642464">
    <property type="component" value="Unassembled WGS sequence"/>
</dbReference>
<feature type="transmembrane region" description="Helical" evidence="2">
    <location>
        <begin position="138"/>
        <end position="157"/>
    </location>
</feature>
<feature type="transmembrane region" description="Helical" evidence="2">
    <location>
        <begin position="829"/>
        <end position="854"/>
    </location>
</feature>
<keyword evidence="2" id="KW-0812">Transmembrane</keyword>
<feature type="region of interest" description="Disordered" evidence="1">
    <location>
        <begin position="462"/>
        <end position="485"/>
    </location>
</feature>
<feature type="transmembrane region" description="Helical" evidence="2">
    <location>
        <begin position="711"/>
        <end position="734"/>
    </location>
</feature>
<evidence type="ECO:0000256" key="2">
    <source>
        <dbReference type="SAM" id="Phobius"/>
    </source>
</evidence>
<evidence type="ECO:0000313" key="4">
    <source>
        <dbReference type="Proteomes" id="UP001642464"/>
    </source>
</evidence>
<organism evidence="3 4">
    <name type="scientific">Durusdinium trenchii</name>
    <dbReference type="NCBI Taxonomy" id="1381693"/>
    <lineage>
        <taxon>Eukaryota</taxon>
        <taxon>Sar</taxon>
        <taxon>Alveolata</taxon>
        <taxon>Dinophyceae</taxon>
        <taxon>Suessiales</taxon>
        <taxon>Symbiodiniaceae</taxon>
        <taxon>Durusdinium</taxon>
    </lineage>
</organism>
<feature type="transmembrane region" description="Helical" evidence="2">
    <location>
        <begin position="378"/>
        <end position="398"/>
    </location>
</feature>
<feature type="transmembrane region" description="Helical" evidence="2">
    <location>
        <begin position="73"/>
        <end position="90"/>
    </location>
</feature>
<feature type="transmembrane region" description="Helical" evidence="2">
    <location>
        <begin position="548"/>
        <end position="581"/>
    </location>
</feature>
<name>A0ABP0MZD8_9DINO</name>